<keyword evidence="2" id="KW-1185">Reference proteome</keyword>
<reference evidence="1 2" key="1">
    <citation type="submission" date="2021-06" db="EMBL/GenBank/DDBJ databases">
        <title>Caerostris darwini draft genome.</title>
        <authorList>
            <person name="Kono N."/>
            <person name="Arakawa K."/>
        </authorList>
    </citation>
    <scope>NUCLEOTIDE SEQUENCE [LARGE SCALE GENOMIC DNA]</scope>
</reference>
<proteinExistence type="predicted"/>
<name>A0AAV4U6W7_9ARAC</name>
<dbReference type="EMBL" id="BPLQ01010754">
    <property type="protein sequence ID" value="GIY53370.1"/>
    <property type="molecule type" value="Genomic_DNA"/>
</dbReference>
<evidence type="ECO:0000313" key="2">
    <source>
        <dbReference type="Proteomes" id="UP001054837"/>
    </source>
</evidence>
<dbReference type="Proteomes" id="UP001054837">
    <property type="component" value="Unassembled WGS sequence"/>
</dbReference>
<evidence type="ECO:0000313" key="1">
    <source>
        <dbReference type="EMBL" id="GIY53370.1"/>
    </source>
</evidence>
<organism evidence="1 2">
    <name type="scientific">Caerostris darwini</name>
    <dbReference type="NCBI Taxonomy" id="1538125"/>
    <lineage>
        <taxon>Eukaryota</taxon>
        <taxon>Metazoa</taxon>
        <taxon>Ecdysozoa</taxon>
        <taxon>Arthropoda</taxon>
        <taxon>Chelicerata</taxon>
        <taxon>Arachnida</taxon>
        <taxon>Araneae</taxon>
        <taxon>Araneomorphae</taxon>
        <taxon>Entelegynae</taxon>
        <taxon>Araneoidea</taxon>
        <taxon>Araneidae</taxon>
        <taxon>Caerostris</taxon>
    </lineage>
</organism>
<accession>A0AAV4U6W7</accession>
<protein>
    <submittedName>
        <fullName evidence="1">Uncharacterized protein</fullName>
    </submittedName>
</protein>
<comment type="caution">
    <text evidence="1">The sequence shown here is derived from an EMBL/GenBank/DDBJ whole genome shotgun (WGS) entry which is preliminary data.</text>
</comment>
<dbReference type="AlphaFoldDB" id="A0AAV4U6W7"/>
<gene>
    <name evidence="1" type="ORF">CDAR_39751</name>
</gene>
<sequence length="97" mass="11077">MAEEEDTFSLNLFAPAIHPLRRDNYLLLSSAQRISSCNSSATAKSHIAKTPYRLHGYKYETFLHHHKKLTGVIGFPPQTRCPLFHIPAIQPNYIQTQ</sequence>